<evidence type="ECO:0000256" key="4">
    <source>
        <dbReference type="ARBA" id="ARBA00023125"/>
    </source>
</evidence>
<evidence type="ECO:0000259" key="6">
    <source>
        <dbReference type="Pfam" id="PF04542"/>
    </source>
</evidence>
<dbReference type="SUPFAM" id="SSF88659">
    <property type="entry name" value="Sigma3 and sigma4 domains of RNA polymerase sigma factors"/>
    <property type="match status" value="1"/>
</dbReference>
<dbReference type="GO" id="GO:0006352">
    <property type="term" value="P:DNA-templated transcription initiation"/>
    <property type="evidence" value="ECO:0007669"/>
    <property type="project" value="InterPro"/>
</dbReference>
<dbReference type="GO" id="GO:0016987">
    <property type="term" value="F:sigma factor activity"/>
    <property type="evidence" value="ECO:0007669"/>
    <property type="project" value="UniProtKB-KW"/>
</dbReference>
<dbReference type="AlphaFoldDB" id="A0A2M9ZKT3"/>
<dbReference type="OrthoDB" id="9795666at2"/>
<dbReference type="InterPro" id="IPR036388">
    <property type="entry name" value="WH-like_DNA-bd_sf"/>
</dbReference>
<evidence type="ECO:0000313" key="11">
    <source>
        <dbReference type="Proteomes" id="UP000231990"/>
    </source>
</evidence>
<evidence type="ECO:0000313" key="9">
    <source>
        <dbReference type="EMBL" id="PJZ72682.1"/>
    </source>
</evidence>
<dbReference type="Proteomes" id="UP000231962">
    <property type="component" value="Unassembled WGS sequence"/>
</dbReference>
<dbReference type="EMBL" id="NPDY01000006">
    <property type="protein sequence ID" value="PJZ69910.1"/>
    <property type="molecule type" value="Genomic_DNA"/>
</dbReference>
<comment type="similarity">
    <text evidence="1">Belongs to the sigma-70 factor family. ECF subfamily.</text>
</comment>
<protein>
    <submittedName>
        <fullName evidence="9">RNA polymerase subunit sigma-24</fullName>
    </submittedName>
</protein>
<evidence type="ECO:0000256" key="3">
    <source>
        <dbReference type="ARBA" id="ARBA00023082"/>
    </source>
</evidence>
<evidence type="ECO:0000313" key="10">
    <source>
        <dbReference type="Proteomes" id="UP000231962"/>
    </source>
</evidence>
<reference evidence="10 11" key="1">
    <citation type="submission" date="2017-07" db="EMBL/GenBank/DDBJ databases">
        <title>Leptospira spp. isolated from tropical soils.</title>
        <authorList>
            <person name="Thibeaux R."/>
            <person name="Iraola G."/>
            <person name="Ferres I."/>
            <person name="Bierque E."/>
            <person name="Girault D."/>
            <person name="Soupe-Gilbert M.-E."/>
            <person name="Picardeau M."/>
            <person name="Goarant C."/>
        </authorList>
    </citation>
    <scope>NUCLEOTIDE SEQUENCE [LARGE SCALE GENOMIC DNA]</scope>
    <source>
        <strain evidence="9 11">FH1-B-B1</strain>
        <strain evidence="8 10">FH1-B-C1</strain>
    </source>
</reference>
<dbReference type="Proteomes" id="UP000231990">
    <property type="component" value="Unassembled WGS sequence"/>
</dbReference>
<dbReference type="Gene3D" id="1.10.10.10">
    <property type="entry name" value="Winged helix-like DNA-binding domain superfamily/Winged helix DNA-binding domain"/>
    <property type="match status" value="1"/>
</dbReference>
<dbReference type="InterPro" id="IPR013249">
    <property type="entry name" value="RNA_pol_sigma70_r4_t2"/>
</dbReference>
<dbReference type="GO" id="GO:0003677">
    <property type="term" value="F:DNA binding"/>
    <property type="evidence" value="ECO:0007669"/>
    <property type="project" value="UniProtKB-KW"/>
</dbReference>
<feature type="domain" description="RNA polymerase sigma factor 70 region 4 type 2" evidence="7">
    <location>
        <begin position="110"/>
        <end position="159"/>
    </location>
</feature>
<keyword evidence="3" id="KW-0731">Sigma factor</keyword>
<sequence length="178" mass="21385">MIPIENLYRRERKRLLAWIRYRVSDPEDAEDLLQESFYQALTELDSAGTIEYLVAYLYAVVRNKIGDWYRRKKSKAHIRPELESEFGLEDRIQSREKTPEQDFYRQLILEELALAIEELPHEQRFAFVENVIHRRTFREISQETGVPEGTLSARKTYAKEFLSRRLQELKPLFLEEFN</sequence>
<keyword evidence="10" id="KW-1185">Reference proteome</keyword>
<comment type="caution">
    <text evidence="9">The sequence shown here is derived from an EMBL/GenBank/DDBJ whole genome shotgun (WGS) entry which is preliminary data.</text>
</comment>
<dbReference type="RefSeq" id="WP_100713578.1">
    <property type="nucleotide sequence ID" value="NZ_NPDY01000006.1"/>
</dbReference>
<keyword evidence="4" id="KW-0238">DNA-binding</keyword>
<evidence type="ECO:0000313" key="8">
    <source>
        <dbReference type="EMBL" id="PJZ69910.1"/>
    </source>
</evidence>
<evidence type="ECO:0000259" key="7">
    <source>
        <dbReference type="Pfam" id="PF08281"/>
    </source>
</evidence>
<proteinExistence type="inferred from homology"/>
<feature type="domain" description="RNA polymerase sigma-70 region 2" evidence="6">
    <location>
        <begin position="7"/>
        <end position="73"/>
    </location>
</feature>
<evidence type="ECO:0000256" key="5">
    <source>
        <dbReference type="ARBA" id="ARBA00023163"/>
    </source>
</evidence>
<organism evidence="9 11">
    <name type="scientific">Leptospira perolatii</name>
    <dbReference type="NCBI Taxonomy" id="2023191"/>
    <lineage>
        <taxon>Bacteria</taxon>
        <taxon>Pseudomonadati</taxon>
        <taxon>Spirochaetota</taxon>
        <taxon>Spirochaetia</taxon>
        <taxon>Leptospirales</taxon>
        <taxon>Leptospiraceae</taxon>
        <taxon>Leptospira</taxon>
    </lineage>
</organism>
<dbReference type="InterPro" id="IPR007627">
    <property type="entry name" value="RNA_pol_sigma70_r2"/>
</dbReference>
<gene>
    <name evidence="8" type="ORF">CH360_08360</name>
    <name evidence="9" type="ORF">CH373_13325</name>
</gene>
<accession>A0A2M9ZKT3</accession>
<name>A0A2M9ZKT3_9LEPT</name>
<dbReference type="InterPro" id="IPR013325">
    <property type="entry name" value="RNA_pol_sigma_r2"/>
</dbReference>
<keyword evidence="5" id="KW-0804">Transcription</keyword>
<dbReference type="SUPFAM" id="SSF88946">
    <property type="entry name" value="Sigma2 domain of RNA polymerase sigma factors"/>
    <property type="match status" value="1"/>
</dbReference>
<dbReference type="InterPro" id="IPR039425">
    <property type="entry name" value="RNA_pol_sigma-70-like"/>
</dbReference>
<keyword evidence="2" id="KW-0805">Transcription regulation</keyword>
<dbReference type="EMBL" id="NPDZ01000008">
    <property type="protein sequence ID" value="PJZ72682.1"/>
    <property type="molecule type" value="Genomic_DNA"/>
</dbReference>
<dbReference type="PANTHER" id="PTHR43133">
    <property type="entry name" value="RNA POLYMERASE ECF-TYPE SIGMA FACTO"/>
    <property type="match status" value="1"/>
</dbReference>
<dbReference type="Pfam" id="PF08281">
    <property type="entry name" value="Sigma70_r4_2"/>
    <property type="match status" value="1"/>
</dbReference>
<dbReference type="Gene3D" id="1.10.1740.10">
    <property type="match status" value="1"/>
</dbReference>
<dbReference type="InterPro" id="IPR014284">
    <property type="entry name" value="RNA_pol_sigma-70_dom"/>
</dbReference>
<dbReference type="Pfam" id="PF04542">
    <property type="entry name" value="Sigma70_r2"/>
    <property type="match status" value="1"/>
</dbReference>
<evidence type="ECO:0000256" key="1">
    <source>
        <dbReference type="ARBA" id="ARBA00010641"/>
    </source>
</evidence>
<dbReference type="PANTHER" id="PTHR43133:SF8">
    <property type="entry name" value="RNA POLYMERASE SIGMA FACTOR HI_1459-RELATED"/>
    <property type="match status" value="1"/>
</dbReference>
<dbReference type="InterPro" id="IPR013324">
    <property type="entry name" value="RNA_pol_sigma_r3/r4-like"/>
</dbReference>
<evidence type="ECO:0000256" key="2">
    <source>
        <dbReference type="ARBA" id="ARBA00023015"/>
    </source>
</evidence>
<dbReference type="NCBIfam" id="TIGR02937">
    <property type="entry name" value="sigma70-ECF"/>
    <property type="match status" value="1"/>
</dbReference>